<evidence type="ECO:0000313" key="2">
    <source>
        <dbReference type="Proteomes" id="UP000812287"/>
    </source>
</evidence>
<reference evidence="1" key="1">
    <citation type="submission" date="2020-11" db="EMBL/GenBank/DDBJ databases">
        <title>Adaptations for nitrogen fixation in a non-lichenized fungal sporocarp promotes dispersal by wood-feeding termites.</title>
        <authorList>
            <consortium name="DOE Joint Genome Institute"/>
            <person name="Koch R.A."/>
            <person name="Yoon G."/>
            <person name="Arayal U."/>
            <person name="Lail K."/>
            <person name="Amirebrahimi M."/>
            <person name="Labutti K."/>
            <person name="Lipzen A."/>
            <person name="Riley R."/>
            <person name="Barry K."/>
            <person name="Henrissat B."/>
            <person name="Grigoriev I.V."/>
            <person name="Herr J.R."/>
            <person name="Aime M.C."/>
        </authorList>
    </citation>
    <scope>NUCLEOTIDE SEQUENCE</scope>
    <source>
        <strain evidence="1">MCA 3950</strain>
    </source>
</reference>
<keyword evidence="2" id="KW-1185">Reference proteome</keyword>
<dbReference type="AlphaFoldDB" id="A0A9P7VKC0"/>
<proteinExistence type="predicted"/>
<name>A0A9P7VKC0_9AGAR</name>
<protein>
    <submittedName>
        <fullName evidence="1">Uncharacterized protein</fullName>
    </submittedName>
</protein>
<dbReference type="Proteomes" id="UP000812287">
    <property type="component" value="Unassembled WGS sequence"/>
</dbReference>
<organism evidence="1 2">
    <name type="scientific">Guyanagaster necrorhizus</name>
    <dbReference type="NCBI Taxonomy" id="856835"/>
    <lineage>
        <taxon>Eukaryota</taxon>
        <taxon>Fungi</taxon>
        <taxon>Dikarya</taxon>
        <taxon>Basidiomycota</taxon>
        <taxon>Agaricomycotina</taxon>
        <taxon>Agaricomycetes</taxon>
        <taxon>Agaricomycetidae</taxon>
        <taxon>Agaricales</taxon>
        <taxon>Marasmiineae</taxon>
        <taxon>Physalacriaceae</taxon>
        <taxon>Guyanagaster</taxon>
    </lineage>
</organism>
<dbReference type="GeneID" id="66099972"/>
<accession>A0A9P7VKC0</accession>
<dbReference type="RefSeq" id="XP_043035717.1">
    <property type="nucleotide sequence ID" value="XM_043177685.1"/>
</dbReference>
<dbReference type="EMBL" id="MU250553">
    <property type="protein sequence ID" value="KAG7442217.1"/>
    <property type="molecule type" value="Genomic_DNA"/>
</dbReference>
<evidence type="ECO:0000313" key="1">
    <source>
        <dbReference type="EMBL" id="KAG7442217.1"/>
    </source>
</evidence>
<sequence>MRKIHFLDVCSIDVPSSLFATRDPLSCISMRRPLSICPPNVSRSRASKLVLPRMHPYLHEKIADRRIYYGRIDPRFSNAFLRHILGVHEGPLSRTPKMGGGAISFSWRTDLTLDEVFVIDAGWLADHSPKGHILRGFSLPVSSFPLTRLYFKFFLPVPEALTRLIMHSGLRSIVIAPSVPRRWASAVFAGSWWKDE</sequence>
<gene>
    <name evidence="1" type="ORF">BT62DRAFT_1010752</name>
</gene>
<comment type="caution">
    <text evidence="1">The sequence shown here is derived from an EMBL/GenBank/DDBJ whole genome shotgun (WGS) entry which is preliminary data.</text>
</comment>